<dbReference type="PROSITE" id="PS00108">
    <property type="entry name" value="PROTEIN_KINASE_ST"/>
    <property type="match status" value="1"/>
</dbReference>
<dbReference type="SMART" id="SM00220">
    <property type="entry name" value="S_TKc"/>
    <property type="match status" value="1"/>
</dbReference>
<dbReference type="InterPro" id="IPR050117">
    <property type="entry name" value="MAPK"/>
</dbReference>
<dbReference type="Gene3D" id="1.10.510.10">
    <property type="entry name" value="Transferase(Phosphotransferase) domain 1"/>
    <property type="match status" value="1"/>
</dbReference>
<evidence type="ECO:0000313" key="9">
    <source>
        <dbReference type="Proteomes" id="UP001633002"/>
    </source>
</evidence>
<gene>
    <name evidence="8" type="ORF">R1sor_012333</name>
</gene>
<feature type="compositionally biased region" description="Polar residues" evidence="6">
    <location>
        <begin position="544"/>
        <end position="557"/>
    </location>
</feature>
<dbReference type="InterPro" id="IPR011009">
    <property type="entry name" value="Kinase-like_dom_sf"/>
</dbReference>
<dbReference type="InterPro" id="IPR008271">
    <property type="entry name" value="Ser/Thr_kinase_AS"/>
</dbReference>
<name>A0ABD3I667_9MARC</name>
<dbReference type="SUPFAM" id="SSF56112">
    <property type="entry name" value="Protein kinase-like (PK-like)"/>
    <property type="match status" value="1"/>
</dbReference>
<dbReference type="Pfam" id="PF00069">
    <property type="entry name" value="Pkinase"/>
    <property type="match status" value="1"/>
</dbReference>
<dbReference type="Proteomes" id="UP001633002">
    <property type="component" value="Unassembled WGS sequence"/>
</dbReference>
<organism evidence="8 9">
    <name type="scientific">Riccia sorocarpa</name>
    <dbReference type="NCBI Taxonomy" id="122646"/>
    <lineage>
        <taxon>Eukaryota</taxon>
        <taxon>Viridiplantae</taxon>
        <taxon>Streptophyta</taxon>
        <taxon>Embryophyta</taxon>
        <taxon>Marchantiophyta</taxon>
        <taxon>Marchantiopsida</taxon>
        <taxon>Marchantiidae</taxon>
        <taxon>Marchantiales</taxon>
        <taxon>Ricciaceae</taxon>
        <taxon>Riccia</taxon>
    </lineage>
</organism>
<accession>A0ABD3I667</accession>
<reference evidence="8 9" key="1">
    <citation type="submission" date="2024-09" db="EMBL/GenBank/DDBJ databases">
        <title>Chromosome-scale assembly of Riccia sorocarpa.</title>
        <authorList>
            <person name="Paukszto L."/>
        </authorList>
    </citation>
    <scope>NUCLEOTIDE SEQUENCE [LARGE SCALE GENOMIC DNA]</scope>
    <source>
        <strain evidence="8">LP-2024</strain>
        <tissue evidence="8">Aerial parts of the thallus</tissue>
    </source>
</reference>
<evidence type="ECO:0000256" key="6">
    <source>
        <dbReference type="SAM" id="MobiDB-lite"/>
    </source>
</evidence>
<evidence type="ECO:0000259" key="7">
    <source>
        <dbReference type="PROSITE" id="PS50011"/>
    </source>
</evidence>
<evidence type="ECO:0000256" key="5">
    <source>
        <dbReference type="PROSITE-ProRule" id="PRU10141"/>
    </source>
</evidence>
<proteinExistence type="predicted"/>
<protein>
    <recommendedName>
        <fullName evidence="7">Protein kinase domain-containing protein</fullName>
    </recommendedName>
</protein>
<keyword evidence="3" id="KW-0418">Kinase</keyword>
<keyword evidence="9" id="KW-1185">Reference proteome</keyword>
<keyword evidence="1" id="KW-0808">Transferase</keyword>
<feature type="compositionally biased region" description="Basic residues" evidence="6">
    <location>
        <begin position="523"/>
        <end position="532"/>
    </location>
</feature>
<evidence type="ECO:0000256" key="4">
    <source>
        <dbReference type="ARBA" id="ARBA00022840"/>
    </source>
</evidence>
<comment type="caution">
    <text evidence="8">The sequence shown here is derived from an EMBL/GenBank/DDBJ whole genome shotgun (WGS) entry which is preliminary data.</text>
</comment>
<keyword evidence="2 5" id="KW-0547">Nucleotide-binding</keyword>
<dbReference type="EMBL" id="JBJQOH010000002">
    <property type="protein sequence ID" value="KAL3698257.1"/>
    <property type="molecule type" value="Genomic_DNA"/>
</dbReference>
<dbReference type="InterPro" id="IPR000719">
    <property type="entry name" value="Prot_kinase_dom"/>
</dbReference>
<feature type="domain" description="Protein kinase" evidence="7">
    <location>
        <begin position="29"/>
        <end position="368"/>
    </location>
</feature>
<dbReference type="PANTHER" id="PTHR24055">
    <property type="entry name" value="MITOGEN-ACTIVATED PROTEIN KINASE"/>
    <property type="match status" value="1"/>
</dbReference>
<dbReference type="GO" id="GO:0016301">
    <property type="term" value="F:kinase activity"/>
    <property type="evidence" value="ECO:0007669"/>
    <property type="project" value="UniProtKB-KW"/>
</dbReference>
<dbReference type="InterPro" id="IPR017441">
    <property type="entry name" value="Protein_kinase_ATP_BS"/>
</dbReference>
<keyword evidence="4 5" id="KW-0067">ATP-binding</keyword>
<dbReference type="Gene3D" id="3.30.200.20">
    <property type="entry name" value="Phosphorylase Kinase, domain 1"/>
    <property type="match status" value="1"/>
</dbReference>
<feature type="binding site" evidence="5">
    <location>
        <position position="58"/>
    </location>
    <ligand>
        <name>ATP</name>
        <dbReference type="ChEBI" id="CHEBI:30616"/>
    </ligand>
</feature>
<evidence type="ECO:0000256" key="2">
    <source>
        <dbReference type="ARBA" id="ARBA00022741"/>
    </source>
</evidence>
<dbReference type="GO" id="GO:0005524">
    <property type="term" value="F:ATP binding"/>
    <property type="evidence" value="ECO:0007669"/>
    <property type="project" value="UniProtKB-UniRule"/>
</dbReference>
<evidence type="ECO:0000313" key="8">
    <source>
        <dbReference type="EMBL" id="KAL3698257.1"/>
    </source>
</evidence>
<sequence length="712" mass="78966">MGQKDVIEVDPSKGIYRVCDRSWVVGTRYKLHEHVGAGSYGDVCRASDLETHQIVALKRIPDVFYCHMLAKRVLREVCIMRRLRHPYIISLTDVFTAENLDIQGGIDLYIATEYADRGDMYHLKDPLLPEDVKLLVWQLLSGVRYLHSCHVWHRDIKSENVLLTSRKGVKICDFGLSRSAVENSTTYEPRQLPTAGRRSKTAKPVLIRQYTKTVVTPSYRAPEVIMSQGQYTSAIDMWALGCIFWELLVRQVTQQRTGPPARPLFGVRGEPNTPLGGELYAEDGQSKLSEQLDVIFDVIGTPCWKDIESVPSESWRSYLKQVPGRAGNMISQLTGAVDEEALDLLSRMLAFDPARRCTAEEALAHTYFKSLKQPQDVPPINFETAPSVLPADPVWAINDPALALGLLERELENSVCQPDGGRQTLEWLLQREVEREQEYFRMRQHLAAKAAAEAAALNPALPLFPGASVFTTSQTLGTIDLRTLNLSCSDPQSTSYASQAPLTLDINRVEARDGSGAQEQGTKKKGGKRKTIIKQGSLRIELNSLPSPQSTRTATRSSKQKLTEGGYDPPAGAETLPRRSPRLRGAHAQVYDALGLAKRPHDFGLNDSSTATLYYGGGAAGSLATTSKSLMVEGPDMPLIPFLRNPGQNLLFDFSRMFKRARVSSSDCQQNLLFSGSTQEAAPTTLLFQGLMEEKESSKSGRCNYILPMYGV</sequence>
<feature type="region of interest" description="Disordered" evidence="6">
    <location>
        <begin position="511"/>
        <end position="579"/>
    </location>
</feature>
<dbReference type="PROSITE" id="PS50011">
    <property type="entry name" value="PROTEIN_KINASE_DOM"/>
    <property type="match status" value="1"/>
</dbReference>
<dbReference type="AlphaFoldDB" id="A0ABD3I667"/>
<evidence type="ECO:0000256" key="3">
    <source>
        <dbReference type="ARBA" id="ARBA00022777"/>
    </source>
</evidence>
<evidence type="ECO:0000256" key="1">
    <source>
        <dbReference type="ARBA" id="ARBA00022679"/>
    </source>
</evidence>
<dbReference type="PROSITE" id="PS00107">
    <property type="entry name" value="PROTEIN_KINASE_ATP"/>
    <property type="match status" value="1"/>
</dbReference>